<dbReference type="InterPro" id="IPR017053">
    <property type="entry name" value="Response_reg_B-typ_pln"/>
</dbReference>
<keyword evidence="10" id="KW-0539">Nucleus</keyword>
<keyword evidence="4" id="KW-0932">Cytokinin signaling pathway</keyword>
<dbReference type="SMART" id="SM00448">
    <property type="entry name" value="REC"/>
    <property type="match status" value="1"/>
</dbReference>
<dbReference type="PROSITE" id="PS51294">
    <property type="entry name" value="HTH_MYB"/>
    <property type="match status" value="1"/>
</dbReference>
<evidence type="ECO:0000256" key="7">
    <source>
        <dbReference type="ARBA" id="ARBA00023125"/>
    </source>
</evidence>
<dbReference type="SUPFAM" id="SSF52172">
    <property type="entry name" value="CheY-like"/>
    <property type="match status" value="1"/>
</dbReference>
<evidence type="ECO:0000259" key="13">
    <source>
        <dbReference type="PROSITE" id="PS50110"/>
    </source>
</evidence>
<dbReference type="PANTHER" id="PTHR43874">
    <property type="entry name" value="TWO-COMPONENT RESPONSE REGULATOR"/>
    <property type="match status" value="1"/>
</dbReference>
<dbReference type="InterPro" id="IPR011006">
    <property type="entry name" value="CheY-like_superfamily"/>
</dbReference>
<keyword evidence="7" id="KW-0238">DNA-binding</keyword>
<keyword evidence="3 11" id="KW-0597">Phosphoprotein</keyword>
<gene>
    <name evidence="15" type="ORF">DH2020_010833</name>
</gene>
<accession>A0ABR0XBP9</accession>
<feature type="domain" description="Response regulatory" evidence="13">
    <location>
        <begin position="21"/>
        <end position="200"/>
    </location>
</feature>
<comment type="similarity">
    <text evidence="2">Belongs to the ARR family. Type-B subfamily.</text>
</comment>
<dbReference type="Gene3D" id="1.10.10.60">
    <property type="entry name" value="Homeodomain-like"/>
    <property type="match status" value="1"/>
</dbReference>
<dbReference type="PIRSF" id="PIRSF036392">
    <property type="entry name" value="RR_ARR_type-B"/>
    <property type="match status" value="1"/>
</dbReference>
<keyword evidence="16" id="KW-1185">Reference proteome</keyword>
<evidence type="ECO:0000256" key="12">
    <source>
        <dbReference type="SAM" id="MobiDB-lite"/>
    </source>
</evidence>
<protein>
    <recommendedName>
        <fullName evidence="17">Two-component response regulator</fullName>
    </recommendedName>
</protein>
<dbReference type="InterPro" id="IPR009057">
    <property type="entry name" value="Homeodomain-like_sf"/>
</dbReference>
<dbReference type="PROSITE" id="PS50110">
    <property type="entry name" value="RESPONSE_REGULATORY"/>
    <property type="match status" value="1"/>
</dbReference>
<name>A0ABR0XBP9_REHGL</name>
<comment type="subcellular location">
    <subcellularLocation>
        <location evidence="1">Nucleus</location>
    </subcellularLocation>
</comment>
<dbReference type="EMBL" id="JABTTQ020000005">
    <property type="protein sequence ID" value="KAK6156585.1"/>
    <property type="molecule type" value="Genomic_DNA"/>
</dbReference>
<dbReference type="Pfam" id="PF00072">
    <property type="entry name" value="Response_reg"/>
    <property type="match status" value="1"/>
</dbReference>
<evidence type="ECO:0000256" key="2">
    <source>
        <dbReference type="ARBA" id="ARBA00006015"/>
    </source>
</evidence>
<proteinExistence type="inferred from homology"/>
<evidence type="ECO:0000256" key="1">
    <source>
        <dbReference type="ARBA" id="ARBA00004123"/>
    </source>
</evidence>
<dbReference type="InterPro" id="IPR006447">
    <property type="entry name" value="Myb_dom_plants"/>
</dbReference>
<evidence type="ECO:0000256" key="5">
    <source>
        <dbReference type="ARBA" id="ARBA00023012"/>
    </source>
</evidence>
<evidence type="ECO:0000256" key="8">
    <source>
        <dbReference type="ARBA" id="ARBA00023159"/>
    </source>
</evidence>
<evidence type="ECO:0000256" key="11">
    <source>
        <dbReference type="PROSITE-ProRule" id="PRU00169"/>
    </source>
</evidence>
<evidence type="ECO:0000256" key="6">
    <source>
        <dbReference type="ARBA" id="ARBA00023015"/>
    </source>
</evidence>
<sequence length="717" mass="79187">MIVEKIRGGNENGDSFPVGMRVLAVDDDPICLKLLETLLRKCQYHGMFFSLIGIQDSSDFNWDAQCTSFPLFHEFLVLDFVDPIVQPSKLLVLGAFERFWFSFTFPFRFIDCLVQARMALKMLRENKDRFDLVISDVHMPDMDGFKLLELVGLEMDLPVIMLSANGDPKLVMKGVTHGACDYLVKPVRIEELRNIWQHVIRRTKCDSKNQNKSADQVKANPAIVEGQGSPVAGNADQNGKINRKRKDEEDESEDGNESEDPSTQKKPRVVWSIELHRKFVGAVNQLGIEKAVPKKILDLMNVEGLTRENVASHLQALIFPSLKYRLYLKRISSVATQQANMAAALGVKDSPFMRIGPFEGLGDFRTLAGPGRLTNAALSHYSTGGMLGRLNTPANVNLRNLTPSPFIQPSHAQNPNNSITTLGKIHPSLQPANQNPSLFQGIPSSLELDQLQQNNCATGIANFNGVDDSRLLGNQSNVLNGTPSNTMVLNGKYQQTLNSGGFGNQSFNVGVDGSPNLLNPSAIESSRMQPNSLLSNEPFQLPMNSARDNNFSSVPYLQNNPIDISSSTMALPLEDSREMQYQEGLVGDVSQTPSQRWGEQGMNYCHGSKIAYGSLNSHLPANEIMNEKMGVVVNGILGGGGSNLMQQKENEILGTQLRGRAEDNFLLEQQPKLQGGFVPRSFDSLDDMMNAMIKREHDETLPNCDFGFDGYSFGAGI</sequence>
<dbReference type="InterPro" id="IPR045279">
    <property type="entry name" value="ARR-like"/>
</dbReference>
<comment type="caution">
    <text evidence="15">The sequence shown here is derived from an EMBL/GenBank/DDBJ whole genome shotgun (WGS) entry which is preliminary data.</text>
</comment>
<keyword evidence="9" id="KW-0804">Transcription</keyword>
<evidence type="ECO:0000256" key="3">
    <source>
        <dbReference type="ARBA" id="ARBA00022553"/>
    </source>
</evidence>
<evidence type="ECO:0000256" key="9">
    <source>
        <dbReference type="ARBA" id="ARBA00023163"/>
    </source>
</evidence>
<evidence type="ECO:0000313" key="15">
    <source>
        <dbReference type="EMBL" id="KAK6156585.1"/>
    </source>
</evidence>
<dbReference type="CDD" id="cd17584">
    <property type="entry name" value="REC_typeB_ARR-like"/>
    <property type="match status" value="1"/>
</dbReference>
<dbReference type="InterPro" id="IPR017930">
    <property type="entry name" value="Myb_dom"/>
</dbReference>
<dbReference type="SUPFAM" id="SSF46689">
    <property type="entry name" value="Homeodomain-like"/>
    <property type="match status" value="1"/>
</dbReference>
<feature type="compositionally biased region" description="Acidic residues" evidence="12">
    <location>
        <begin position="248"/>
        <end position="260"/>
    </location>
</feature>
<dbReference type="InterPro" id="IPR001789">
    <property type="entry name" value="Sig_transdc_resp-reg_receiver"/>
</dbReference>
<feature type="modified residue" description="4-aspartylphosphate" evidence="11">
    <location>
        <position position="136"/>
    </location>
</feature>
<evidence type="ECO:0000256" key="4">
    <source>
        <dbReference type="ARBA" id="ARBA00022864"/>
    </source>
</evidence>
<organism evidence="15 16">
    <name type="scientific">Rehmannia glutinosa</name>
    <name type="common">Chinese foxglove</name>
    <dbReference type="NCBI Taxonomy" id="99300"/>
    <lineage>
        <taxon>Eukaryota</taxon>
        <taxon>Viridiplantae</taxon>
        <taxon>Streptophyta</taxon>
        <taxon>Embryophyta</taxon>
        <taxon>Tracheophyta</taxon>
        <taxon>Spermatophyta</taxon>
        <taxon>Magnoliopsida</taxon>
        <taxon>eudicotyledons</taxon>
        <taxon>Gunneridae</taxon>
        <taxon>Pentapetalae</taxon>
        <taxon>asterids</taxon>
        <taxon>lamiids</taxon>
        <taxon>Lamiales</taxon>
        <taxon>Orobanchaceae</taxon>
        <taxon>Rehmannieae</taxon>
        <taxon>Rehmannia</taxon>
    </lineage>
</organism>
<evidence type="ECO:0000313" key="16">
    <source>
        <dbReference type="Proteomes" id="UP001318860"/>
    </source>
</evidence>
<dbReference type="PANTHER" id="PTHR43874:SF205">
    <property type="entry name" value="TWO-COMPONENT RESPONSE REGULATOR ORR23"/>
    <property type="match status" value="1"/>
</dbReference>
<dbReference type="Proteomes" id="UP001318860">
    <property type="component" value="Unassembled WGS sequence"/>
</dbReference>
<evidence type="ECO:0008006" key="17">
    <source>
        <dbReference type="Google" id="ProtNLM"/>
    </source>
</evidence>
<feature type="region of interest" description="Disordered" evidence="12">
    <location>
        <begin position="207"/>
        <end position="267"/>
    </location>
</feature>
<evidence type="ECO:0000256" key="10">
    <source>
        <dbReference type="ARBA" id="ARBA00023242"/>
    </source>
</evidence>
<dbReference type="Gene3D" id="3.40.50.2300">
    <property type="match status" value="1"/>
</dbReference>
<dbReference type="NCBIfam" id="TIGR01557">
    <property type="entry name" value="myb_SHAQKYF"/>
    <property type="match status" value="1"/>
</dbReference>
<evidence type="ECO:0000259" key="14">
    <source>
        <dbReference type="PROSITE" id="PS51294"/>
    </source>
</evidence>
<keyword evidence="6" id="KW-0805">Transcription regulation</keyword>
<keyword evidence="8" id="KW-0010">Activator</keyword>
<keyword evidence="5" id="KW-0902">Two-component regulatory system</keyword>
<feature type="domain" description="HTH myb-type" evidence="14">
    <location>
        <begin position="263"/>
        <end position="322"/>
    </location>
</feature>
<reference evidence="15 16" key="1">
    <citation type="journal article" date="2021" name="Comput. Struct. Biotechnol. J.">
        <title>De novo genome assembly of the potent medicinal plant Rehmannia glutinosa using nanopore technology.</title>
        <authorList>
            <person name="Ma L."/>
            <person name="Dong C."/>
            <person name="Song C."/>
            <person name="Wang X."/>
            <person name="Zheng X."/>
            <person name="Niu Y."/>
            <person name="Chen S."/>
            <person name="Feng W."/>
        </authorList>
    </citation>
    <scope>NUCLEOTIDE SEQUENCE [LARGE SCALE GENOMIC DNA]</scope>
    <source>
        <strain evidence="15">DH-2019</strain>
    </source>
</reference>